<proteinExistence type="predicted"/>
<evidence type="ECO:0000313" key="2">
    <source>
        <dbReference type="Proteomes" id="UP000007490"/>
    </source>
</evidence>
<evidence type="ECO:0008006" key="3">
    <source>
        <dbReference type="Google" id="ProtNLM"/>
    </source>
</evidence>
<dbReference type="AlphaFoldDB" id="F0TBL8"/>
<dbReference type="InterPro" id="IPR027417">
    <property type="entry name" value="P-loop_NTPase"/>
</dbReference>
<dbReference type="STRING" id="877455.Metbo_0845"/>
<gene>
    <name evidence="1" type="ordered locus">Metbo_0845</name>
</gene>
<dbReference type="HOGENOM" id="CLU_073290_2_0_2"/>
<reference evidence="2" key="1">
    <citation type="submission" date="2011-02" db="EMBL/GenBank/DDBJ databases">
        <title>Complete sequence of Methanobacterium sp. AL-21.</title>
        <authorList>
            <consortium name="US DOE Joint Genome Institute"/>
            <person name="Lucas S."/>
            <person name="Copeland A."/>
            <person name="Lapidus A."/>
            <person name="Cheng J.-F."/>
            <person name="Goodwin L."/>
            <person name="Pitluck S."/>
            <person name="Chertkov O."/>
            <person name="Detter J.C."/>
            <person name="Han C."/>
            <person name="Tapia R."/>
            <person name="Land M."/>
            <person name="Hauser L."/>
            <person name="Kyrpides N."/>
            <person name="Ivanova N."/>
            <person name="Mikhailova N."/>
            <person name="Pagani I."/>
            <person name="Cadillo-Quiroz H."/>
            <person name="Imachi H."/>
            <person name="Zinder S."/>
            <person name="Liu W."/>
            <person name="Woyke T."/>
        </authorList>
    </citation>
    <scope>NUCLEOTIDE SEQUENCE [LARGE SCALE GENOMIC DNA]</scope>
    <source>
        <strain evidence="2">AL-21</strain>
    </source>
</reference>
<accession>F0TBL8</accession>
<evidence type="ECO:0000313" key="1">
    <source>
        <dbReference type="EMBL" id="ADZ09095.1"/>
    </source>
</evidence>
<reference evidence="1 2" key="2">
    <citation type="journal article" date="2014" name="Int. J. Syst. Evol. Microbiol.">
        <title>Methanobacterium paludis sp. nov. and a novel strain of Methanobacterium lacus isolated from northern peatlands.</title>
        <authorList>
            <person name="Cadillo-Quiroz H."/>
            <person name="Brauer S.L."/>
            <person name="Goodson N."/>
            <person name="Yavitt J.B."/>
            <person name="Zinder S.H."/>
        </authorList>
    </citation>
    <scope>NUCLEOTIDE SEQUENCE [LARGE SCALE GENOMIC DNA]</scope>
    <source>
        <strain evidence="1 2">AL-21</strain>
    </source>
</reference>
<organism evidence="1 2">
    <name type="scientific">Methanobacterium lacus (strain AL-21)</name>
    <dbReference type="NCBI Taxonomy" id="877455"/>
    <lineage>
        <taxon>Archaea</taxon>
        <taxon>Methanobacteriati</taxon>
        <taxon>Methanobacteriota</taxon>
        <taxon>Methanomada group</taxon>
        <taxon>Methanobacteria</taxon>
        <taxon>Methanobacteriales</taxon>
        <taxon>Methanobacteriaceae</taxon>
        <taxon>Methanobacterium</taxon>
    </lineage>
</organism>
<protein>
    <recommendedName>
        <fullName evidence="3">HPr kinase</fullName>
    </recommendedName>
</protein>
<sequence length="296" mass="34213">MGSVELDKRFKYEAFGLNILSDFYLPHLISTNFDKPDVKIINSKFDLDLKQVNQSGPNFYIDKQYIYRFWDFVGKFKINNNTIIVDPKLDVDQNILNNFILGTIFATLLRLRGLFVLHASAVNIHGFAIAFSGFKGYGKSTTAMAFYNRGYPIISDDYIAIDFHNEIPMISQGFSCLKLSLNSAQYLHKNKVINSFEKKRYFSVPQAYVTKKLPLKKIYFIERNEYSKIYDITGQNAFVELIKNTFGINMFKNTELAINFLQCNKIFQTVNLSKLIISDNLNDLDKLVKLVEEDIL</sequence>
<dbReference type="GeneID" id="24964521"/>
<dbReference type="SUPFAM" id="SSF53795">
    <property type="entry name" value="PEP carboxykinase-like"/>
    <property type="match status" value="1"/>
</dbReference>
<dbReference type="EMBL" id="CP002551">
    <property type="protein sequence ID" value="ADZ09095.1"/>
    <property type="molecule type" value="Genomic_DNA"/>
</dbReference>
<name>F0TBL8_METLA</name>
<keyword evidence="2" id="KW-1185">Reference proteome</keyword>
<dbReference type="RefSeq" id="WP_013644446.1">
    <property type="nucleotide sequence ID" value="NC_015216.1"/>
</dbReference>
<dbReference type="Proteomes" id="UP000007490">
    <property type="component" value="Chromosome"/>
</dbReference>
<dbReference type="Gene3D" id="3.40.50.300">
    <property type="entry name" value="P-loop containing nucleotide triphosphate hydrolases"/>
    <property type="match status" value="1"/>
</dbReference>
<dbReference type="OrthoDB" id="71480at2157"/>
<dbReference type="KEGG" id="mel:Metbo_0845"/>
<dbReference type="eggNOG" id="arCOG07350">
    <property type="taxonomic scope" value="Archaea"/>
</dbReference>